<evidence type="ECO:0000256" key="1">
    <source>
        <dbReference type="ARBA" id="ARBA00004648"/>
    </source>
</evidence>
<dbReference type="NCBIfam" id="TIGR02228">
    <property type="entry name" value="sigpep_I_arch"/>
    <property type="match status" value="1"/>
</dbReference>
<feature type="domain" description="Peptidase S26" evidence="13">
    <location>
        <begin position="31"/>
        <end position="83"/>
    </location>
</feature>
<dbReference type="PANTHER" id="PTHR10806">
    <property type="entry name" value="SIGNAL PEPTIDASE COMPLEX CATALYTIC SUBUNIT SEC11"/>
    <property type="match status" value="1"/>
</dbReference>
<dbReference type="SUPFAM" id="SSF51306">
    <property type="entry name" value="LexA/Signal peptidase"/>
    <property type="match status" value="1"/>
</dbReference>
<dbReference type="PRINTS" id="PR00728">
    <property type="entry name" value="SIGNALPTASE"/>
</dbReference>
<comment type="caution">
    <text evidence="14">The sequence shown here is derived from an EMBL/GenBank/DDBJ whole genome shotgun (WGS) entry which is preliminary data.</text>
</comment>
<dbReference type="InterPro" id="IPR019756">
    <property type="entry name" value="Pept_S26A_signal_pept_1_Ser-AS"/>
</dbReference>
<dbReference type="PANTHER" id="PTHR10806:SF6">
    <property type="entry name" value="SIGNAL PEPTIDASE COMPLEX CATALYTIC SUBUNIT SEC11"/>
    <property type="match status" value="1"/>
</dbReference>
<sequence length="166" mass="18719">MQLIFCVIILLLVITAYQSIKHPGWPVSFLGYMPLTVLSNSMNPTFETGDLVISKQVNPADIKKGDVITFKGDHERLITHRVIKINHEQGAISFVTKGDNNNVKDQKSVPGEHLVGKQTFQIPNAGYVVNFARRPIGVILLIFLPLAGYVLLELYERFKMKREELT</sequence>
<dbReference type="InterPro" id="IPR019533">
    <property type="entry name" value="Peptidase_S26"/>
</dbReference>
<comment type="subcellular location">
    <subcellularLocation>
        <location evidence="1">Endoplasmic reticulum membrane</location>
        <topology evidence="1">Single-pass type II membrane protein</topology>
    </subcellularLocation>
</comment>
<dbReference type="EMBL" id="SLXK01000004">
    <property type="protein sequence ID" value="TCP30930.1"/>
    <property type="molecule type" value="Genomic_DNA"/>
</dbReference>
<keyword evidence="5" id="KW-0256">Endoplasmic reticulum</keyword>
<keyword evidence="15" id="KW-1185">Reference proteome</keyword>
<reference evidence="14 15" key="1">
    <citation type="submission" date="2019-03" db="EMBL/GenBank/DDBJ databases">
        <title>Genomic Encyclopedia of Type Strains, Phase IV (KMG-IV): sequencing the most valuable type-strain genomes for metagenomic binning, comparative biology and taxonomic classification.</title>
        <authorList>
            <person name="Goeker M."/>
        </authorList>
    </citation>
    <scope>NUCLEOTIDE SEQUENCE [LARGE SCALE GENOMIC DNA]</scope>
    <source>
        <strain evidence="14 15">DSM 19377</strain>
    </source>
</reference>
<dbReference type="CDD" id="cd06530">
    <property type="entry name" value="S26_SPase_I"/>
    <property type="match status" value="1"/>
</dbReference>
<keyword evidence="2" id="KW-0645">Protease</keyword>
<evidence type="ECO:0000256" key="12">
    <source>
        <dbReference type="SAM" id="Phobius"/>
    </source>
</evidence>
<evidence type="ECO:0000256" key="11">
    <source>
        <dbReference type="NCBIfam" id="TIGR02228"/>
    </source>
</evidence>
<evidence type="ECO:0000256" key="6">
    <source>
        <dbReference type="ARBA" id="ARBA00022968"/>
    </source>
</evidence>
<dbReference type="AlphaFoldDB" id="A0A4R2P7L7"/>
<protein>
    <recommendedName>
        <fullName evidence="9 11">Signal peptidase I</fullName>
        <ecNumber evidence="11">3.4.21.89</ecNumber>
    </recommendedName>
</protein>
<evidence type="ECO:0000313" key="14">
    <source>
        <dbReference type="EMBL" id="TCP30930.1"/>
    </source>
</evidence>
<evidence type="ECO:0000256" key="5">
    <source>
        <dbReference type="ARBA" id="ARBA00022824"/>
    </source>
</evidence>
<dbReference type="Proteomes" id="UP000295416">
    <property type="component" value="Unassembled WGS sequence"/>
</dbReference>
<evidence type="ECO:0000256" key="2">
    <source>
        <dbReference type="ARBA" id="ARBA00022670"/>
    </source>
</evidence>
<keyword evidence="4" id="KW-0378">Hydrolase</keyword>
<name>A0A4R2P7L7_9BACL</name>
<dbReference type="InterPro" id="IPR036286">
    <property type="entry name" value="LexA/Signal_pep-like_sf"/>
</dbReference>
<keyword evidence="6" id="KW-0735">Signal-anchor</keyword>
<dbReference type="InterPro" id="IPR001733">
    <property type="entry name" value="Peptidase_S26B"/>
</dbReference>
<gene>
    <name evidence="14" type="ORF">EV207_104109</name>
</gene>
<dbReference type="Gene3D" id="2.10.109.10">
    <property type="entry name" value="Umud Fragment, subunit A"/>
    <property type="match status" value="1"/>
</dbReference>
<evidence type="ECO:0000259" key="13">
    <source>
        <dbReference type="Pfam" id="PF10502"/>
    </source>
</evidence>
<evidence type="ECO:0000313" key="15">
    <source>
        <dbReference type="Proteomes" id="UP000295416"/>
    </source>
</evidence>
<organism evidence="14 15">
    <name type="scientific">Scopulibacillus darangshiensis</name>
    <dbReference type="NCBI Taxonomy" id="442528"/>
    <lineage>
        <taxon>Bacteria</taxon>
        <taxon>Bacillati</taxon>
        <taxon>Bacillota</taxon>
        <taxon>Bacilli</taxon>
        <taxon>Bacillales</taxon>
        <taxon>Sporolactobacillaceae</taxon>
        <taxon>Scopulibacillus</taxon>
    </lineage>
</organism>
<dbReference type="Pfam" id="PF10502">
    <property type="entry name" value="Peptidase_S26"/>
    <property type="match status" value="1"/>
</dbReference>
<keyword evidence="7 12" id="KW-1133">Transmembrane helix</keyword>
<dbReference type="EC" id="3.4.21.89" evidence="11"/>
<evidence type="ECO:0000256" key="7">
    <source>
        <dbReference type="ARBA" id="ARBA00022989"/>
    </source>
</evidence>
<evidence type="ECO:0000256" key="10">
    <source>
        <dbReference type="ARBA" id="ARBA00045533"/>
    </source>
</evidence>
<dbReference type="GO" id="GO:0006465">
    <property type="term" value="P:signal peptide processing"/>
    <property type="evidence" value="ECO:0007669"/>
    <property type="project" value="UniProtKB-UniRule"/>
</dbReference>
<evidence type="ECO:0000256" key="9">
    <source>
        <dbReference type="ARBA" id="ARBA00033305"/>
    </source>
</evidence>
<proteinExistence type="predicted"/>
<keyword evidence="3 12" id="KW-0812">Transmembrane</keyword>
<dbReference type="GO" id="GO:0016020">
    <property type="term" value="C:membrane"/>
    <property type="evidence" value="ECO:0007669"/>
    <property type="project" value="UniProtKB-UniRule"/>
</dbReference>
<evidence type="ECO:0000256" key="8">
    <source>
        <dbReference type="ARBA" id="ARBA00023136"/>
    </source>
</evidence>
<accession>A0A4R2P7L7</accession>
<dbReference type="PROSITE" id="PS00501">
    <property type="entry name" value="SPASE_I_1"/>
    <property type="match status" value="1"/>
</dbReference>
<evidence type="ECO:0000256" key="3">
    <source>
        <dbReference type="ARBA" id="ARBA00022692"/>
    </source>
</evidence>
<dbReference type="GO" id="GO:0004252">
    <property type="term" value="F:serine-type endopeptidase activity"/>
    <property type="evidence" value="ECO:0007669"/>
    <property type="project" value="UniProtKB-UniRule"/>
</dbReference>
<comment type="function">
    <text evidence="10">Catalytic component of the signal peptidase complex (SPC) which catalyzes the cleavage of N-terminal signal sequences from nascent proteins as they are translocated into the lumen of the endoplasmic reticulum. Specifically cleaves N-terminal signal peptides that contain a hydrophobic alpha-helix (h-region) shorter than 18-20 amino acids.</text>
</comment>
<dbReference type="GO" id="GO:0009003">
    <property type="term" value="F:signal peptidase activity"/>
    <property type="evidence" value="ECO:0007669"/>
    <property type="project" value="UniProtKB-EC"/>
</dbReference>
<evidence type="ECO:0000256" key="4">
    <source>
        <dbReference type="ARBA" id="ARBA00022801"/>
    </source>
</evidence>
<feature type="transmembrane region" description="Helical" evidence="12">
    <location>
        <begin position="136"/>
        <end position="155"/>
    </location>
</feature>
<keyword evidence="8 12" id="KW-0472">Membrane</keyword>